<gene>
    <name evidence="7" type="ORF">EVEC_LOCUS5993</name>
</gene>
<dbReference type="AlphaFoldDB" id="A0A0N4V7V7"/>
<dbReference type="GO" id="GO:0046872">
    <property type="term" value="F:metal ion binding"/>
    <property type="evidence" value="ECO:0007669"/>
    <property type="project" value="UniProtKB-KW"/>
</dbReference>
<dbReference type="PANTHER" id="PTHR46030">
    <property type="entry name" value="ALPHA-KETOGLUTARATE-DEPENDENT DIOXYGENASE ALKB HOMOLOG 6"/>
    <property type="match status" value="1"/>
</dbReference>
<keyword evidence="4" id="KW-0223">Dioxygenase</keyword>
<sequence>MGTNKPYDGSSANNFVVKDAPATVRYIPNFITPEEEEYLIAQIDSAPTPKWQVLRDRRVQSWGGVVGKFGLIPDGVLPKWLEDIVSKLMAVPDVFPDSSRPNHVLINDYHPGNGIMSFPPMIMPFLKRRRNECVLLVKKKIFYEHTDGPAYYPLVATISLGSGLMIDYTRGIDPDVITFTATEGFNDRYIGSLFLEARSLVLLSDVMFTSYLHGIANRTVDVITKETFNRDTVGKEVGTVIPRTRRISLTVRNVPKVRRSVASFLKKN</sequence>
<dbReference type="InterPro" id="IPR037151">
    <property type="entry name" value="AlkB-like_sf"/>
</dbReference>
<keyword evidence="5" id="KW-0560">Oxidoreductase</keyword>
<dbReference type="OrthoDB" id="412814at2759"/>
<evidence type="ECO:0000313" key="7">
    <source>
        <dbReference type="EMBL" id="VDD91242.1"/>
    </source>
</evidence>
<name>A0A0N4V7V7_ENTVE</name>
<evidence type="ECO:0000313" key="8">
    <source>
        <dbReference type="Proteomes" id="UP000274131"/>
    </source>
</evidence>
<proteinExistence type="inferred from homology"/>
<evidence type="ECO:0000256" key="1">
    <source>
        <dbReference type="ARBA" id="ARBA00001954"/>
    </source>
</evidence>
<dbReference type="GO" id="GO:0051213">
    <property type="term" value="F:dioxygenase activity"/>
    <property type="evidence" value="ECO:0007669"/>
    <property type="project" value="UniProtKB-KW"/>
</dbReference>
<dbReference type="WBParaSite" id="EVEC_0000638201-mRNA-1">
    <property type="protein sequence ID" value="EVEC_0000638201-mRNA-1"/>
    <property type="gene ID" value="EVEC_0000638201"/>
</dbReference>
<evidence type="ECO:0000256" key="4">
    <source>
        <dbReference type="ARBA" id="ARBA00022964"/>
    </source>
</evidence>
<comment type="similarity">
    <text evidence="2">Belongs to the alkB family.</text>
</comment>
<comment type="cofactor">
    <cofactor evidence="1">
        <name>Fe(2+)</name>
        <dbReference type="ChEBI" id="CHEBI:29033"/>
    </cofactor>
</comment>
<keyword evidence="8" id="KW-1185">Reference proteome</keyword>
<dbReference type="Proteomes" id="UP000274131">
    <property type="component" value="Unassembled WGS sequence"/>
</dbReference>
<reference evidence="9" key="1">
    <citation type="submission" date="2017-02" db="UniProtKB">
        <authorList>
            <consortium name="WormBaseParasite"/>
        </authorList>
    </citation>
    <scope>IDENTIFICATION</scope>
</reference>
<evidence type="ECO:0000313" key="9">
    <source>
        <dbReference type="WBParaSite" id="EVEC_0000638201-mRNA-1"/>
    </source>
</evidence>
<evidence type="ECO:0000256" key="5">
    <source>
        <dbReference type="ARBA" id="ARBA00023002"/>
    </source>
</evidence>
<evidence type="ECO:0000256" key="6">
    <source>
        <dbReference type="ARBA" id="ARBA00023004"/>
    </source>
</evidence>
<dbReference type="EMBL" id="UXUI01008336">
    <property type="protein sequence ID" value="VDD91242.1"/>
    <property type="molecule type" value="Genomic_DNA"/>
</dbReference>
<evidence type="ECO:0000256" key="3">
    <source>
        <dbReference type="ARBA" id="ARBA00022723"/>
    </source>
</evidence>
<dbReference type="SUPFAM" id="SSF51197">
    <property type="entry name" value="Clavaminate synthase-like"/>
    <property type="match status" value="1"/>
</dbReference>
<dbReference type="Gene3D" id="2.60.120.590">
    <property type="entry name" value="Alpha-ketoglutarate-dependent dioxygenase AlkB-like"/>
    <property type="match status" value="2"/>
</dbReference>
<dbReference type="PANTHER" id="PTHR46030:SF1">
    <property type="entry name" value="ALPHA-KETOGLUTARATE-DEPENDENT DIOXYGENASE ALKB HOMOLOG 6"/>
    <property type="match status" value="1"/>
</dbReference>
<keyword evidence="3" id="KW-0479">Metal-binding</keyword>
<dbReference type="GO" id="GO:0005634">
    <property type="term" value="C:nucleus"/>
    <property type="evidence" value="ECO:0007669"/>
    <property type="project" value="TreeGrafter"/>
</dbReference>
<reference evidence="7 8" key="2">
    <citation type="submission" date="2018-10" db="EMBL/GenBank/DDBJ databases">
        <authorList>
            <consortium name="Pathogen Informatics"/>
        </authorList>
    </citation>
    <scope>NUCLEOTIDE SEQUENCE [LARGE SCALE GENOMIC DNA]</scope>
</reference>
<organism evidence="9">
    <name type="scientific">Enterobius vermicularis</name>
    <name type="common">Human pinworm</name>
    <dbReference type="NCBI Taxonomy" id="51028"/>
    <lineage>
        <taxon>Eukaryota</taxon>
        <taxon>Metazoa</taxon>
        <taxon>Ecdysozoa</taxon>
        <taxon>Nematoda</taxon>
        <taxon>Chromadorea</taxon>
        <taxon>Rhabditida</taxon>
        <taxon>Spirurina</taxon>
        <taxon>Oxyuridomorpha</taxon>
        <taxon>Oxyuroidea</taxon>
        <taxon>Oxyuridae</taxon>
        <taxon>Enterobius</taxon>
    </lineage>
</organism>
<dbReference type="InterPro" id="IPR032862">
    <property type="entry name" value="ALKBH6"/>
</dbReference>
<keyword evidence="6" id="KW-0408">Iron</keyword>
<accession>A0A0N4V7V7</accession>
<protein>
    <submittedName>
        <fullName evidence="9">Fe2OG dioxygenase domain-containing protein</fullName>
    </submittedName>
</protein>
<dbReference type="STRING" id="51028.A0A0N4V7V7"/>
<evidence type="ECO:0000256" key="2">
    <source>
        <dbReference type="ARBA" id="ARBA00007879"/>
    </source>
</evidence>